<dbReference type="GO" id="GO:0004497">
    <property type="term" value="F:monooxygenase activity"/>
    <property type="evidence" value="ECO:0007669"/>
    <property type="project" value="UniProtKB-KW"/>
</dbReference>
<dbReference type="EMBL" id="JAGHQM010001042">
    <property type="protein sequence ID" value="KAH0556698.1"/>
    <property type="molecule type" value="Genomic_DNA"/>
</dbReference>
<gene>
    <name evidence="6" type="ORF">GP486_005511</name>
</gene>
<keyword evidence="2" id="KW-0560">Oxidoreductase</keyword>
<accession>A0A9P8L985</accession>
<feature type="domain" description="Tyrosinase C-terminal" evidence="5">
    <location>
        <begin position="2"/>
        <end position="126"/>
    </location>
</feature>
<comment type="caution">
    <text evidence="6">The sequence shown here is derived from an EMBL/GenBank/DDBJ whole genome shotgun (WGS) entry which is preliminary data.</text>
</comment>
<sequence>YGLNGKAYTIHFFIGVTDDEIGILSRHPNHVGSVYTFSSNLEPRSNAGCDNCEEQKASGVLSKAQIHITSVLLGHALNPGIHGISSLVPDDVKGYLTAQLNWRIVEAVSGRTVNINEELPNTKIFVMKGTADHQPDDRELSRYRDYTPMWEPTHGKAGGGGANDGLVAQ</sequence>
<evidence type="ECO:0000256" key="3">
    <source>
        <dbReference type="ARBA" id="ARBA00023033"/>
    </source>
</evidence>
<evidence type="ECO:0000256" key="4">
    <source>
        <dbReference type="SAM" id="MobiDB-lite"/>
    </source>
</evidence>
<keyword evidence="7" id="KW-1185">Reference proteome</keyword>
<dbReference type="AlphaFoldDB" id="A0A9P8L985"/>
<protein>
    <recommendedName>
        <fullName evidence="5">Tyrosinase C-terminal domain-containing protein</fullName>
    </recommendedName>
</protein>
<reference evidence="6" key="1">
    <citation type="submission" date="2021-03" db="EMBL/GenBank/DDBJ databases">
        <title>Comparative genomics and phylogenomic investigation of the class Geoglossomycetes provide insights into ecological specialization and systematics.</title>
        <authorList>
            <person name="Melie T."/>
            <person name="Pirro S."/>
            <person name="Miller A.N."/>
            <person name="Quandt A."/>
        </authorList>
    </citation>
    <scope>NUCLEOTIDE SEQUENCE</scope>
    <source>
        <strain evidence="6">CAQ_001_2017</strain>
    </source>
</reference>
<name>A0A9P8L985_9PEZI</name>
<feature type="region of interest" description="Disordered" evidence="4">
    <location>
        <begin position="148"/>
        <end position="169"/>
    </location>
</feature>
<keyword evidence="3" id="KW-0503">Monooxygenase</keyword>
<dbReference type="Gene3D" id="2.60.310.20">
    <property type="match status" value="1"/>
</dbReference>
<organism evidence="6 7">
    <name type="scientific">Trichoglossum hirsutum</name>
    <dbReference type="NCBI Taxonomy" id="265104"/>
    <lineage>
        <taxon>Eukaryota</taxon>
        <taxon>Fungi</taxon>
        <taxon>Dikarya</taxon>
        <taxon>Ascomycota</taxon>
        <taxon>Pezizomycotina</taxon>
        <taxon>Geoglossomycetes</taxon>
        <taxon>Geoglossales</taxon>
        <taxon>Geoglossaceae</taxon>
        <taxon>Trichoglossum</taxon>
    </lineage>
</organism>
<comment type="cofactor">
    <cofactor evidence="1">
        <name>Cu(2+)</name>
        <dbReference type="ChEBI" id="CHEBI:29036"/>
    </cofactor>
</comment>
<proteinExistence type="predicted"/>
<evidence type="ECO:0000313" key="7">
    <source>
        <dbReference type="Proteomes" id="UP000750711"/>
    </source>
</evidence>
<feature type="non-terminal residue" evidence="6">
    <location>
        <position position="1"/>
    </location>
</feature>
<dbReference type="Proteomes" id="UP000750711">
    <property type="component" value="Unassembled WGS sequence"/>
</dbReference>
<evidence type="ECO:0000313" key="6">
    <source>
        <dbReference type="EMBL" id="KAH0556698.1"/>
    </source>
</evidence>
<evidence type="ECO:0000259" key="5">
    <source>
        <dbReference type="Pfam" id="PF18132"/>
    </source>
</evidence>
<dbReference type="InterPro" id="IPR041640">
    <property type="entry name" value="Tyrosinase_C"/>
</dbReference>
<dbReference type="Pfam" id="PF18132">
    <property type="entry name" value="Tyrosinase_C"/>
    <property type="match status" value="1"/>
</dbReference>
<evidence type="ECO:0000256" key="2">
    <source>
        <dbReference type="ARBA" id="ARBA00023002"/>
    </source>
</evidence>
<evidence type="ECO:0000256" key="1">
    <source>
        <dbReference type="ARBA" id="ARBA00001973"/>
    </source>
</evidence>